<dbReference type="Pfam" id="PF00923">
    <property type="entry name" value="TAL_FSA"/>
    <property type="match status" value="1"/>
</dbReference>
<accession>A0A2G8SDW2</accession>
<proteinExistence type="predicted"/>
<evidence type="ECO:0008006" key="4">
    <source>
        <dbReference type="Google" id="ProtNLM"/>
    </source>
</evidence>
<sequence length="344" mass="37122">MASATLLSRVRSKVIVDVDSMDPDVAARHTTEEGPKFCDMTSNQAIVHGEAARPERSALFQKACAQIRSTEAELDIETQVSDTIDLLTVLLAKEVYPYLTGRVHAQTSPSTAYNTEATIQHAKKLVSVFEANGIPKSRVCIKIPATPESIIACQYLERLGIRTLSTCLFSVPQAIAAHQAGCLYIAPYFNELRVHFEAGVWKEYADTANEHPAALVIRSIVRLYKKIGASTLVMPASIVTAKEVVALVSLGPDHLTLSGAVLDQLAAADGSEELSHDDKDLSKSASEDLDVKSTNYLDNGASALKDAIAADAETTRKLGDALKIFGEMEAKTKELVRAALRSEP</sequence>
<dbReference type="InterPro" id="IPR001585">
    <property type="entry name" value="TAL/FSA"/>
</dbReference>
<dbReference type="EMBL" id="AYKW01000012">
    <property type="protein sequence ID" value="PIL31960.1"/>
    <property type="molecule type" value="Genomic_DNA"/>
</dbReference>
<dbReference type="PANTHER" id="PTHR10683:SF39">
    <property type="entry name" value="TRANSALDOLASE"/>
    <property type="match status" value="1"/>
</dbReference>
<dbReference type="AlphaFoldDB" id="A0A2G8SDW2"/>
<comment type="caution">
    <text evidence="2">The sequence shown here is derived from an EMBL/GenBank/DDBJ whole genome shotgun (WGS) entry which is preliminary data.</text>
</comment>
<dbReference type="InterPro" id="IPR013785">
    <property type="entry name" value="Aldolase_TIM"/>
</dbReference>
<dbReference type="Gene3D" id="3.20.20.70">
    <property type="entry name" value="Aldolase class I"/>
    <property type="match status" value="1"/>
</dbReference>
<reference evidence="2 3" key="1">
    <citation type="journal article" date="2015" name="Sci. Rep.">
        <title>Chromosome-level genome map provides insights into diverse defense mechanisms in the medicinal fungus Ganoderma sinense.</title>
        <authorList>
            <person name="Zhu Y."/>
            <person name="Xu J."/>
            <person name="Sun C."/>
            <person name="Zhou S."/>
            <person name="Xu H."/>
            <person name="Nelson D.R."/>
            <person name="Qian J."/>
            <person name="Song J."/>
            <person name="Luo H."/>
            <person name="Xiang L."/>
            <person name="Li Y."/>
            <person name="Xu Z."/>
            <person name="Ji A."/>
            <person name="Wang L."/>
            <person name="Lu S."/>
            <person name="Hayward A."/>
            <person name="Sun W."/>
            <person name="Li X."/>
            <person name="Schwartz D.C."/>
            <person name="Wang Y."/>
            <person name="Chen S."/>
        </authorList>
    </citation>
    <scope>NUCLEOTIDE SEQUENCE [LARGE SCALE GENOMIC DNA]</scope>
    <source>
        <strain evidence="2 3">ZZ0214-1</strain>
    </source>
</reference>
<dbReference type="STRING" id="1077348.A0A2G8SDW2"/>
<organism evidence="2 3">
    <name type="scientific">Ganoderma sinense ZZ0214-1</name>
    <dbReference type="NCBI Taxonomy" id="1077348"/>
    <lineage>
        <taxon>Eukaryota</taxon>
        <taxon>Fungi</taxon>
        <taxon>Dikarya</taxon>
        <taxon>Basidiomycota</taxon>
        <taxon>Agaricomycotina</taxon>
        <taxon>Agaricomycetes</taxon>
        <taxon>Polyporales</taxon>
        <taxon>Polyporaceae</taxon>
        <taxon>Ganoderma</taxon>
    </lineage>
</organism>
<evidence type="ECO:0000313" key="2">
    <source>
        <dbReference type="EMBL" id="PIL31960.1"/>
    </source>
</evidence>
<dbReference type="GO" id="GO:0005975">
    <property type="term" value="P:carbohydrate metabolic process"/>
    <property type="evidence" value="ECO:0007669"/>
    <property type="project" value="InterPro"/>
</dbReference>
<gene>
    <name evidence="2" type="ORF">GSI_06664</name>
</gene>
<dbReference type="Proteomes" id="UP000230002">
    <property type="component" value="Unassembled WGS sequence"/>
</dbReference>
<dbReference type="SUPFAM" id="SSF51569">
    <property type="entry name" value="Aldolase"/>
    <property type="match status" value="1"/>
</dbReference>
<evidence type="ECO:0000313" key="3">
    <source>
        <dbReference type="Proteomes" id="UP000230002"/>
    </source>
</evidence>
<evidence type="ECO:0000256" key="1">
    <source>
        <dbReference type="ARBA" id="ARBA00023270"/>
    </source>
</evidence>
<protein>
    <recommendedName>
        <fullName evidence="4">Transaldolase</fullName>
    </recommendedName>
</protein>
<keyword evidence="1" id="KW-0704">Schiff base</keyword>
<keyword evidence="3" id="KW-1185">Reference proteome</keyword>
<dbReference type="PANTHER" id="PTHR10683">
    <property type="entry name" value="TRANSALDOLASE"/>
    <property type="match status" value="1"/>
</dbReference>
<dbReference type="OrthoDB" id="1711136at2759"/>
<dbReference type="GO" id="GO:0009052">
    <property type="term" value="P:pentose-phosphate shunt, non-oxidative branch"/>
    <property type="evidence" value="ECO:0007669"/>
    <property type="project" value="TreeGrafter"/>
</dbReference>
<name>A0A2G8SDW2_9APHY</name>
<dbReference type="GO" id="GO:0004801">
    <property type="term" value="F:transaldolase activity"/>
    <property type="evidence" value="ECO:0007669"/>
    <property type="project" value="TreeGrafter"/>
</dbReference>